<dbReference type="SUPFAM" id="SSF57667">
    <property type="entry name" value="beta-beta-alpha zinc fingers"/>
    <property type="match status" value="1"/>
</dbReference>
<protein>
    <recommendedName>
        <fullName evidence="2">C2H2-type domain-containing protein</fullName>
    </recommendedName>
</protein>
<evidence type="ECO:0000313" key="4">
    <source>
        <dbReference type="Proteomes" id="UP000237347"/>
    </source>
</evidence>
<dbReference type="InterPro" id="IPR013087">
    <property type="entry name" value="Znf_C2H2_type"/>
</dbReference>
<dbReference type="Gene3D" id="3.30.160.60">
    <property type="entry name" value="Classic Zinc Finger"/>
    <property type="match status" value="1"/>
</dbReference>
<dbReference type="Proteomes" id="UP000237347">
    <property type="component" value="Unassembled WGS sequence"/>
</dbReference>
<dbReference type="Pfam" id="PF12874">
    <property type="entry name" value="zf-met"/>
    <property type="match status" value="1"/>
</dbReference>
<comment type="caution">
    <text evidence="3">The sequence shown here is derived from an EMBL/GenBank/DDBJ whole genome shotgun (WGS) entry which is preliminary data.</text>
</comment>
<accession>A0AAW0IZW0</accession>
<dbReference type="InterPro" id="IPR036236">
    <property type="entry name" value="Znf_C2H2_sf"/>
</dbReference>
<evidence type="ECO:0000313" key="3">
    <source>
        <dbReference type="EMBL" id="KAK7819833.1"/>
    </source>
</evidence>
<proteinExistence type="predicted"/>
<keyword evidence="4" id="KW-1185">Reference proteome</keyword>
<feature type="domain" description="C2H2-type" evidence="2">
    <location>
        <begin position="69"/>
        <end position="89"/>
    </location>
</feature>
<feature type="non-terminal residue" evidence="3">
    <location>
        <position position="1"/>
    </location>
</feature>
<evidence type="ECO:0000259" key="2">
    <source>
        <dbReference type="Pfam" id="PF12874"/>
    </source>
</evidence>
<feature type="compositionally biased region" description="Basic and acidic residues" evidence="1">
    <location>
        <begin position="55"/>
        <end position="65"/>
    </location>
</feature>
<gene>
    <name evidence="3" type="ORF">CFP56_039548</name>
</gene>
<feature type="compositionally biased region" description="Basic and acidic residues" evidence="1">
    <location>
        <begin position="24"/>
        <end position="46"/>
    </location>
</feature>
<evidence type="ECO:0000256" key="1">
    <source>
        <dbReference type="SAM" id="MobiDB-lite"/>
    </source>
</evidence>
<dbReference type="EMBL" id="PKMF04000764">
    <property type="protein sequence ID" value="KAK7819833.1"/>
    <property type="molecule type" value="Genomic_DNA"/>
</dbReference>
<sequence>KKHKTTEALKAKNQPNIVPASTIKKIEQPIEEPQKTPSKEEHEKRVSMSNSALEQKNEAVSEEGYRSNICNTNCTRENDLASHYNGRKHKAQIRLHKKFVGIGQV</sequence>
<reference evidence="3 4" key="1">
    <citation type="journal article" date="2018" name="Sci. Data">
        <title>The draft genome sequence of cork oak.</title>
        <authorList>
            <person name="Ramos A.M."/>
            <person name="Usie A."/>
            <person name="Barbosa P."/>
            <person name="Barros P.M."/>
            <person name="Capote T."/>
            <person name="Chaves I."/>
            <person name="Simoes F."/>
            <person name="Abreu I."/>
            <person name="Carrasquinho I."/>
            <person name="Faro C."/>
            <person name="Guimaraes J.B."/>
            <person name="Mendonca D."/>
            <person name="Nobrega F."/>
            <person name="Rodrigues L."/>
            <person name="Saibo N.J.M."/>
            <person name="Varela M.C."/>
            <person name="Egas C."/>
            <person name="Matos J."/>
            <person name="Miguel C.M."/>
            <person name="Oliveira M.M."/>
            <person name="Ricardo C.P."/>
            <person name="Goncalves S."/>
        </authorList>
    </citation>
    <scope>NUCLEOTIDE SEQUENCE [LARGE SCALE GENOMIC DNA]</scope>
    <source>
        <strain evidence="4">cv. HL8</strain>
    </source>
</reference>
<feature type="region of interest" description="Disordered" evidence="1">
    <location>
        <begin position="24"/>
        <end position="68"/>
    </location>
</feature>
<dbReference type="AlphaFoldDB" id="A0AAW0IZW0"/>
<organism evidence="3 4">
    <name type="scientific">Quercus suber</name>
    <name type="common">Cork oak</name>
    <dbReference type="NCBI Taxonomy" id="58331"/>
    <lineage>
        <taxon>Eukaryota</taxon>
        <taxon>Viridiplantae</taxon>
        <taxon>Streptophyta</taxon>
        <taxon>Embryophyta</taxon>
        <taxon>Tracheophyta</taxon>
        <taxon>Spermatophyta</taxon>
        <taxon>Magnoliopsida</taxon>
        <taxon>eudicotyledons</taxon>
        <taxon>Gunneridae</taxon>
        <taxon>Pentapetalae</taxon>
        <taxon>rosids</taxon>
        <taxon>fabids</taxon>
        <taxon>Fagales</taxon>
        <taxon>Fagaceae</taxon>
        <taxon>Quercus</taxon>
    </lineage>
</organism>
<name>A0AAW0IZW0_QUESU</name>